<keyword evidence="4" id="KW-1185">Reference proteome</keyword>
<keyword evidence="2" id="KW-0472">Membrane</keyword>
<sequence length="125" mass="13339">MSSDNSPFLWNPSPLTIVGVLVLCVLGVALLHFMTRRVYLRVVRDQAMAAQPAPSVQLQPLPRWPPDLEAPPTPVQPTAAPRLAVLVLQPDSKIVYAVEDCRQGPAANNGGSRKDGVAKAPLAAV</sequence>
<dbReference type="GeneID" id="17036416"/>
<gene>
    <name evidence="3" type="ORF">COCSUDRAFT_68250</name>
</gene>
<dbReference type="AlphaFoldDB" id="I0YJG2"/>
<evidence type="ECO:0000313" key="3">
    <source>
        <dbReference type="EMBL" id="EIE18531.1"/>
    </source>
</evidence>
<proteinExistence type="predicted"/>
<dbReference type="KEGG" id="csl:COCSUDRAFT_68250"/>
<feature type="transmembrane region" description="Helical" evidence="2">
    <location>
        <begin position="15"/>
        <end position="34"/>
    </location>
</feature>
<organism evidence="3 4">
    <name type="scientific">Coccomyxa subellipsoidea (strain C-169)</name>
    <name type="common">Green microalga</name>
    <dbReference type="NCBI Taxonomy" id="574566"/>
    <lineage>
        <taxon>Eukaryota</taxon>
        <taxon>Viridiplantae</taxon>
        <taxon>Chlorophyta</taxon>
        <taxon>core chlorophytes</taxon>
        <taxon>Trebouxiophyceae</taxon>
        <taxon>Trebouxiophyceae incertae sedis</taxon>
        <taxon>Coccomyxaceae</taxon>
        <taxon>Coccomyxa</taxon>
        <taxon>Coccomyxa subellipsoidea</taxon>
    </lineage>
</organism>
<dbReference type="EMBL" id="AGSI01000023">
    <property type="protein sequence ID" value="EIE18531.1"/>
    <property type="molecule type" value="Genomic_DNA"/>
</dbReference>
<feature type="region of interest" description="Disordered" evidence="1">
    <location>
        <begin position="51"/>
        <end position="75"/>
    </location>
</feature>
<keyword evidence="2" id="KW-0812">Transmembrane</keyword>
<reference evidence="3 4" key="1">
    <citation type="journal article" date="2012" name="Genome Biol.">
        <title>The genome of the polar eukaryotic microalga coccomyxa subellipsoidea reveals traits of cold adaptation.</title>
        <authorList>
            <person name="Blanc G."/>
            <person name="Agarkova I."/>
            <person name="Grimwood J."/>
            <person name="Kuo A."/>
            <person name="Brueggeman A."/>
            <person name="Dunigan D."/>
            <person name="Gurnon J."/>
            <person name="Ladunga I."/>
            <person name="Lindquist E."/>
            <person name="Lucas S."/>
            <person name="Pangilinan J."/>
            <person name="Proschold T."/>
            <person name="Salamov A."/>
            <person name="Schmutz J."/>
            <person name="Weeks D."/>
            <person name="Yamada T."/>
            <person name="Claverie J.M."/>
            <person name="Grigoriev I."/>
            <person name="Van Etten J."/>
            <person name="Lomsadze A."/>
            <person name="Borodovsky M."/>
        </authorList>
    </citation>
    <scope>NUCLEOTIDE SEQUENCE [LARGE SCALE GENOMIC DNA]</scope>
    <source>
        <strain evidence="3 4">C-169</strain>
    </source>
</reference>
<evidence type="ECO:0000256" key="2">
    <source>
        <dbReference type="SAM" id="Phobius"/>
    </source>
</evidence>
<keyword evidence="2" id="KW-1133">Transmembrane helix</keyword>
<evidence type="ECO:0000313" key="4">
    <source>
        <dbReference type="Proteomes" id="UP000007264"/>
    </source>
</evidence>
<protein>
    <submittedName>
        <fullName evidence="3">Uncharacterized protein</fullName>
    </submittedName>
</protein>
<comment type="caution">
    <text evidence="3">The sequence shown here is derived from an EMBL/GenBank/DDBJ whole genome shotgun (WGS) entry which is preliminary data.</text>
</comment>
<dbReference type="Proteomes" id="UP000007264">
    <property type="component" value="Unassembled WGS sequence"/>
</dbReference>
<dbReference type="RefSeq" id="XP_005643075.1">
    <property type="nucleotide sequence ID" value="XM_005643018.1"/>
</dbReference>
<evidence type="ECO:0000256" key="1">
    <source>
        <dbReference type="SAM" id="MobiDB-lite"/>
    </source>
</evidence>
<feature type="compositionally biased region" description="Pro residues" evidence="1">
    <location>
        <begin position="62"/>
        <end position="75"/>
    </location>
</feature>
<feature type="region of interest" description="Disordered" evidence="1">
    <location>
        <begin position="103"/>
        <end position="125"/>
    </location>
</feature>
<accession>I0YJG2</accession>
<name>I0YJG2_COCSC</name>